<name>A0A915L669_ROMCU</name>
<evidence type="ECO:0000313" key="1">
    <source>
        <dbReference type="Proteomes" id="UP000887565"/>
    </source>
</evidence>
<reference evidence="2" key="1">
    <citation type="submission" date="2022-11" db="UniProtKB">
        <authorList>
            <consortium name="WormBaseParasite"/>
        </authorList>
    </citation>
    <scope>IDENTIFICATION</scope>
</reference>
<organism evidence="1 2">
    <name type="scientific">Romanomermis culicivorax</name>
    <name type="common">Nematode worm</name>
    <dbReference type="NCBI Taxonomy" id="13658"/>
    <lineage>
        <taxon>Eukaryota</taxon>
        <taxon>Metazoa</taxon>
        <taxon>Ecdysozoa</taxon>
        <taxon>Nematoda</taxon>
        <taxon>Enoplea</taxon>
        <taxon>Dorylaimia</taxon>
        <taxon>Mermithida</taxon>
        <taxon>Mermithoidea</taxon>
        <taxon>Mermithidae</taxon>
        <taxon>Romanomermis</taxon>
    </lineage>
</organism>
<proteinExistence type="predicted"/>
<keyword evidence="1" id="KW-1185">Reference proteome</keyword>
<evidence type="ECO:0000313" key="2">
    <source>
        <dbReference type="WBParaSite" id="nRc.2.0.1.t46590-RA"/>
    </source>
</evidence>
<dbReference type="Proteomes" id="UP000887565">
    <property type="component" value="Unplaced"/>
</dbReference>
<dbReference type="AlphaFoldDB" id="A0A915L669"/>
<protein>
    <submittedName>
        <fullName evidence="2">Uncharacterized protein</fullName>
    </submittedName>
</protein>
<dbReference type="WBParaSite" id="nRc.2.0.1.t46590-RA">
    <property type="protein sequence ID" value="nRc.2.0.1.t46590-RA"/>
    <property type="gene ID" value="nRc.2.0.1.g46590"/>
</dbReference>
<accession>A0A915L669</accession>
<sequence length="113" mass="12669">MHEKAGKSKMTLQQSLIEVRSIRSCDLSHRRSISVIFSFVSIDTEAKSTGTLQCYVTTRCENITNHAEEFVIYIVCVKPGSYFCSASKFTQGVLAKHARTVNDPFRSLSSKKT</sequence>